<accession>A0A0D7AYZ0</accession>
<evidence type="ECO:0000313" key="2">
    <source>
        <dbReference type="EMBL" id="KIY63170.1"/>
    </source>
</evidence>
<dbReference type="OrthoDB" id="2962802at2759"/>
<organism evidence="2 3">
    <name type="scientific">Cylindrobasidium torrendii FP15055 ss-10</name>
    <dbReference type="NCBI Taxonomy" id="1314674"/>
    <lineage>
        <taxon>Eukaryota</taxon>
        <taxon>Fungi</taxon>
        <taxon>Dikarya</taxon>
        <taxon>Basidiomycota</taxon>
        <taxon>Agaricomycotina</taxon>
        <taxon>Agaricomycetes</taxon>
        <taxon>Agaricomycetidae</taxon>
        <taxon>Agaricales</taxon>
        <taxon>Marasmiineae</taxon>
        <taxon>Physalacriaceae</taxon>
        <taxon>Cylindrobasidium</taxon>
    </lineage>
</organism>
<gene>
    <name evidence="2" type="ORF">CYLTODRAFT_494124</name>
</gene>
<feature type="compositionally biased region" description="Basic and acidic residues" evidence="1">
    <location>
        <begin position="249"/>
        <end position="260"/>
    </location>
</feature>
<dbReference type="AlphaFoldDB" id="A0A0D7AYZ0"/>
<dbReference type="Proteomes" id="UP000054007">
    <property type="component" value="Unassembled WGS sequence"/>
</dbReference>
<sequence length="290" mass="32680">MLHRAQDVSLSPLFTEPIEVRLIDPNSVNLRYFECFAGLWEGEFWEYFNLPLNKLQVQPSLRHYLSGMSALTFVPCDSVLRRIFDLYKRNSQCQATARERFDEISDISTSVYQVAAKFGSHTRLFTRHPTTHIVTEHKYPFTSLPEFAVSVHPCLAHLASTTLLGINANLPFSLAQEIGLFTLQKYFFVARAHSPCPSLTDASTESGSSLESISSVRSTRQPAPGDSKDVKLIASKFPRRTGQPVLGVRQKDAIAEEQRPTKRPRVAFKDVLQARGGAKKRVLSQRGAWR</sequence>
<feature type="region of interest" description="Disordered" evidence="1">
    <location>
        <begin position="199"/>
        <end position="266"/>
    </location>
</feature>
<keyword evidence="3" id="KW-1185">Reference proteome</keyword>
<protein>
    <submittedName>
        <fullName evidence="2">Uncharacterized protein</fullName>
    </submittedName>
</protein>
<reference evidence="2 3" key="1">
    <citation type="journal article" date="2015" name="Fungal Genet. Biol.">
        <title>Evolution of novel wood decay mechanisms in Agaricales revealed by the genome sequences of Fistulina hepatica and Cylindrobasidium torrendii.</title>
        <authorList>
            <person name="Floudas D."/>
            <person name="Held B.W."/>
            <person name="Riley R."/>
            <person name="Nagy L.G."/>
            <person name="Koehler G."/>
            <person name="Ransdell A.S."/>
            <person name="Younus H."/>
            <person name="Chow J."/>
            <person name="Chiniquy J."/>
            <person name="Lipzen A."/>
            <person name="Tritt A."/>
            <person name="Sun H."/>
            <person name="Haridas S."/>
            <person name="LaButti K."/>
            <person name="Ohm R.A."/>
            <person name="Kues U."/>
            <person name="Blanchette R.A."/>
            <person name="Grigoriev I.V."/>
            <person name="Minto R.E."/>
            <person name="Hibbett D.S."/>
        </authorList>
    </citation>
    <scope>NUCLEOTIDE SEQUENCE [LARGE SCALE GENOMIC DNA]</scope>
    <source>
        <strain evidence="2 3">FP15055 ss-10</strain>
    </source>
</reference>
<dbReference type="EMBL" id="KN880716">
    <property type="protein sequence ID" value="KIY63170.1"/>
    <property type="molecule type" value="Genomic_DNA"/>
</dbReference>
<feature type="compositionally biased region" description="Low complexity" evidence="1">
    <location>
        <begin position="203"/>
        <end position="220"/>
    </location>
</feature>
<proteinExistence type="predicted"/>
<evidence type="ECO:0000256" key="1">
    <source>
        <dbReference type="SAM" id="MobiDB-lite"/>
    </source>
</evidence>
<name>A0A0D7AYZ0_9AGAR</name>
<evidence type="ECO:0000313" key="3">
    <source>
        <dbReference type="Proteomes" id="UP000054007"/>
    </source>
</evidence>